<dbReference type="PANTHER" id="PTHR36919">
    <property type="entry name" value="BLR1215 PROTEIN"/>
    <property type="match status" value="1"/>
</dbReference>
<dbReference type="GO" id="GO:0005524">
    <property type="term" value="F:ATP binding"/>
    <property type="evidence" value="ECO:0007669"/>
    <property type="project" value="UniProtKB-KW"/>
</dbReference>
<feature type="signal peptide" evidence="1">
    <location>
        <begin position="1"/>
        <end position="30"/>
    </location>
</feature>
<dbReference type="Pfam" id="PF09917">
    <property type="entry name" value="DUF2147"/>
    <property type="match status" value="1"/>
</dbReference>
<evidence type="ECO:0000313" key="3">
    <source>
        <dbReference type="EMBL" id="GLQ20854.1"/>
    </source>
</evidence>
<proteinExistence type="predicted"/>
<comment type="caution">
    <text evidence="3">The sequence shown here is derived from an EMBL/GenBank/DDBJ whole genome shotgun (WGS) entry which is preliminary data.</text>
</comment>
<dbReference type="RefSeq" id="WP_284371793.1">
    <property type="nucleotide sequence ID" value="NZ_BSNJ01000003.1"/>
</dbReference>
<reference evidence="3" key="2">
    <citation type="submission" date="2023-01" db="EMBL/GenBank/DDBJ databases">
        <title>Draft genome sequence of Algimonas porphyrae strain NBRC 108216.</title>
        <authorList>
            <person name="Sun Q."/>
            <person name="Mori K."/>
        </authorList>
    </citation>
    <scope>NUCLEOTIDE SEQUENCE</scope>
    <source>
        <strain evidence="3">NBRC 108216</strain>
    </source>
</reference>
<dbReference type="Gene3D" id="2.40.128.520">
    <property type="match status" value="1"/>
</dbReference>
<feature type="domain" description="DUF2147" evidence="2">
    <location>
        <begin position="36"/>
        <end position="152"/>
    </location>
</feature>
<keyword evidence="3" id="KW-0547">Nucleotide-binding</keyword>
<name>A0ABQ5UZX4_9PROT</name>
<organism evidence="3 4">
    <name type="scientific">Algimonas porphyrae</name>
    <dbReference type="NCBI Taxonomy" id="1128113"/>
    <lineage>
        <taxon>Bacteria</taxon>
        <taxon>Pseudomonadati</taxon>
        <taxon>Pseudomonadota</taxon>
        <taxon>Alphaproteobacteria</taxon>
        <taxon>Maricaulales</taxon>
        <taxon>Robiginitomaculaceae</taxon>
        <taxon>Algimonas</taxon>
    </lineage>
</organism>
<protein>
    <submittedName>
        <fullName evidence="3">Sn-glycerol-3-phosphate ABC transporter ATP-binding protein</fullName>
    </submittedName>
</protein>
<keyword evidence="1" id="KW-0732">Signal</keyword>
<feature type="chain" id="PRO_5047283231" evidence="1">
    <location>
        <begin position="31"/>
        <end position="154"/>
    </location>
</feature>
<evidence type="ECO:0000256" key="1">
    <source>
        <dbReference type="SAM" id="SignalP"/>
    </source>
</evidence>
<gene>
    <name evidence="3" type="ORF">GCM10007854_18090</name>
</gene>
<keyword evidence="3" id="KW-0067">ATP-binding</keyword>
<sequence>MTRLHPSSARPISVSLISLGLLASALPAAASDTVYGLWLTEEETATVRIADCGAGPMAGTPCGVVETADIPEGEPTTDVNNADPTLRDEPIIGLTMLDGFERDKDKWKKGRIYNPEDGKSYKSSIRLDKDDPDILKVKGCIAFLCQTQEWTRVD</sequence>
<evidence type="ECO:0000313" key="4">
    <source>
        <dbReference type="Proteomes" id="UP001161390"/>
    </source>
</evidence>
<accession>A0ABQ5UZX4</accession>
<dbReference type="InterPro" id="IPR019223">
    <property type="entry name" value="DUF2147"/>
</dbReference>
<keyword evidence="4" id="KW-1185">Reference proteome</keyword>
<dbReference type="EMBL" id="BSNJ01000003">
    <property type="protein sequence ID" value="GLQ20854.1"/>
    <property type="molecule type" value="Genomic_DNA"/>
</dbReference>
<reference evidence="3" key="1">
    <citation type="journal article" date="2014" name="Int. J. Syst. Evol. Microbiol.">
        <title>Complete genome of a new Firmicutes species belonging to the dominant human colonic microbiota ('Ruminococcus bicirculans') reveals two chromosomes and a selective capacity to utilize plant glucans.</title>
        <authorList>
            <consortium name="NISC Comparative Sequencing Program"/>
            <person name="Wegmann U."/>
            <person name="Louis P."/>
            <person name="Goesmann A."/>
            <person name="Henrissat B."/>
            <person name="Duncan S.H."/>
            <person name="Flint H.J."/>
        </authorList>
    </citation>
    <scope>NUCLEOTIDE SEQUENCE</scope>
    <source>
        <strain evidence="3">NBRC 108216</strain>
    </source>
</reference>
<dbReference type="PANTHER" id="PTHR36919:SF2">
    <property type="entry name" value="BLL6627 PROTEIN"/>
    <property type="match status" value="1"/>
</dbReference>
<dbReference type="Proteomes" id="UP001161390">
    <property type="component" value="Unassembled WGS sequence"/>
</dbReference>
<evidence type="ECO:0000259" key="2">
    <source>
        <dbReference type="Pfam" id="PF09917"/>
    </source>
</evidence>